<sequence>MVLRWSEGIDRGGVMLADDFRPGDIETADEFGMFLRRLRGRLTQEALARHSVLGHVALSRRRVSYIENGTLPTAEQLRCYLGGCGQPELFDELEAVRSGLACAALAGQAGETTTPAGDTLTAERSPRLLPKWQITAAAVVIVAVGLVVALVVRSPDPLGPANLASADGPVSGSGSPSCAQGFVCFWSESGFTGTKIQLDPDWATGSHCIRLPFAARSLVNNSRERQRGFANSDCTGTGTVLQHGGGVEPSVEVNAYKHS</sequence>
<dbReference type="Proteomes" id="UP000256220">
    <property type="component" value="Unassembled WGS sequence"/>
</dbReference>
<protein>
    <submittedName>
        <fullName evidence="1">Uncharacterized protein</fullName>
    </submittedName>
</protein>
<dbReference type="AlphaFoldDB" id="A0A2P2FFC1"/>
<organism evidence="1 2">
    <name type="scientific">Amycolatopsis lurida NRRL 2430</name>
    <dbReference type="NCBI Taxonomy" id="1460371"/>
    <lineage>
        <taxon>Bacteria</taxon>
        <taxon>Bacillati</taxon>
        <taxon>Actinomycetota</taxon>
        <taxon>Actinomycetes</taxon>
        <taxon>Pseudonocardiales</taxon>
        <taxon>Pseudonocardiaceae</taxon>
        <taxon>Amycolatopsis</taxon>
    </lineage>
</organism>
<proteinExistence type="predicted"/>
<comment type="caution">
    <text evidence="1">The sequence shown here is derived from an EMBL/GenBank/DDBJ whole genome shotgun (WGS) entry which is preliminary data.</text>
</comment>
<gene>
    <name evidence="1" type="ORF">BB31_41680</name>
</gene>
<accession>A0A2P2FFC1</accession>
<evidence type="ECO:0000313" key="2">
    <source>
        <dbReference type="Proteomes" id="UP000256220"/>
    </source>
</evidence>
<evidence type="ECO:0000313" key="1">
    <source>
        <dbReference type="EMBL" id="KFU75420.1"/>
    </source>
</evidence>
<reference evidence="1 2" key="1">
    <citation type="journal article" date="2014" name="Genome Announc.">
        <title>Draft Genome Sequence of Amycolatopsis lurida NRRL 2430, Producer of the Glycopeptide Family Antibiotic Ristocetin.</title>
        <authorList>
            <person name="Kwun M.J."/>
            <person name="Hong H.J."/>
        </authorList>
    </citation>
    <scope>NUCLEOTIDE SEQUENCE [LARGE SCALE GENOMIC DNA]</scope>
    <source>
        <strain evidence="1 2">NRRL 2430</strain>
    </source>
</reference>
<dbReference type="Gene3D" id="1.10.260.40">
    <property type="entry name" value="lambda repressor-like DNA-binding domains"/>
    <property type="match status" value="1"/>
</dbReference>
<dbReference type="InterPro" id="IPR010982">
    <property type="entry name" value="Lambda_DNA-bd_dom_sf"/>
</dbReference>
<dbReference type="GO" id="GO:0003677">
    <property type="term" value="F:DNA binding"/>
    <property type="evidence" value="ECO:0007669"/>
    <property type="project" value="InterPro"/>
</dbReference>
<dbReference type="EMBL" id="JFBM01000070">
    <property type="protein sequence ID" value="KFU75420.1"/>
    <property type="molecule type" value="Genomic_DNA"/>
</dbReference>
<keyword evidence="2" id="KW-1185">Reference proteome</keyword>
<dbReference type="CDD" id="cd00093">
    <property type="entry name" value="HTH_XRE"/>
    <property type="match status" value="1"/>
</dbReference>
<dbReference type="InterPro" id="IPR001387">
    <property type="entry name" value="Cro/C1-type_HTH"/>
</dbReference>
<dbReference type="Pfam" id="PF03995">
    <property type="entry name" value="Inhibitor_I36"/>
    <property type="match status" value="1"/>
</dbReference>
<name>A0A2P2FFC1_AMYLU</name>